<dbReference type="Proteomes" id="UP001398420">
    <property type="component" value="Unassembled WGS sequence"/>
</dbReference>
<comment type="subcellular location">
    <subcellularLocation>
        <location evidence="1 9">Cell membrane</location>
        <topology evidence="1 9">Multi-pass membrane protein</topology>
    </subcellularLocation>
</comment>
<evidence type="ECO:0000256" key="8">
    <source>
        <dbReference type="ARBA" id="ARBA00023136"/>
    </source>
</evidence>
<dbReference type="Gene3D" id="1.10.3720.10">
    <property type="entry name" value="MetI-like"/>
    <property type="match status" value="1"/>
</dbReference>
<evidence type="ECO:0000313" key="11">
    <source>
        <dbReference type="EMBL" id="MEL5988979.1"/>
    </source>
</evidence>
<dbReference type="InterPro" id="IPR035906">
    <property type="entry name" value="MetI-like_sf"/>
</dbReference>
<feature type="domain" description="ABC transmembrane type-1" evidence="10">
    <location>
        <begin position="21"/>
        <end position="233"/>
    </location>
</feature>
<feature type="transmembrane region" description="Helical" evidence="9">
    <location>
        <begin position="65"/>
        <end position="90"/>
    </location>
</feature>
<evidence type="ECO:0000256" key="5">
    <source>
        <dbReference type="ARBA" id="ARBA00022692"/>
    </source>
</evidence>
<dbReference type="InterPro" id="IPR000515">
    <property type="entry name" value="MetI-like"/>
</dbReference>
<keyword evidence="8 9" id="KW-0472">Membrane</keyword>
<dbReference type="RefSeq" id="WP_068457112.1">
    <property type="nucleotide sequence ID" value="NZ_CP147847.1"/>
</dbReference>
<accession>A0ABU9LND8</accession>
<comment type="similarity">
    <text evidence="2">Belongs to the binding-protein-dependent transport system permease family. HisMQ subfamily.</text>
</comment>
<evidence type="ECO:0000256" key="1">
    <source>
        <dbReference type="ARBA" id="ARBA00004651"/>
    </source>
</evidence>
<dbReference type="SUPFAM" id="SSF161098">
    <property type="entry name" value="MetI-like"/>
    <property type="match status" value="1"/>
</dbReference>
<feature type="transmembrane region" description="Helical" evidence="9">
    <location>
        <begin position="20"/>
        <end position="45"/>
    </location>
</feature>
<comment type="caution">
    <text evidence="11">The sequence shown here is derived from an EMBL/GenBank/DDBJ whole genome shotgun (WGS) entry which is preliminary data.</text>
</comment>
<dbReference type="CDD" id="cd06261">
    <property type="entry name" value="TM_PBP2"/>
    <property type="match status" value="1"/>
</dbReference>
<keyword evidence="3 9" id="KW-0813">Transport</keyword>
<feature type="transmembrane region" description="Helical" evidence="9">
    <location>
        <begin position="215"/>
        <end position="236"/>
    </location>
</feature>
<dbReference type="NCBIfam" id="TIGR01726">
    <property type="entry name" value="HEQRo_perm_3TM"/>
    <property type="match status" value="1"/>
</dbReference>
<keyword evidence="7 9" id="KW-1133">Transmembrane helix</keyword>
<dbReference type="PANTHER" id="PTHR30614:SF20">
    <property type="entry name" value="GLUTAMINE TRANSPORT SYSTEM PERMEASE PROTEIN GLNP"/>
    <property type="match status" value="1"/>
</dbReference>
<dbReference type="InterPro" id="IPR043429">
    <property type="entry name" value="ArtM/GltK/GlnP/TcyL/YhdX-like"/>
</dbReference>
<gene>
    <name evidence="11" type="ORF">AAF454_11255</name>
</gene>
<organism evidence="11 12">
    <name type="scientific">Kurthia gibsonii</name>
    <dbReference type="NCBI Taxonomy" id="33946"/>
    <lineage>
        <taxon>Bacteria</taxon>
        <taxon>Bacillati</taxon>
        <taxon>Bacillota</taxon>
        <taxon>Bacilli</taxon>
        <taxon>Bacillales</taxon>
        <taxon>Caryophanaceae</taxon>
        <taxon>Kurthia</taxon>
    </lineage>
</organism>
<keyword evidence="4" id="KW-1003">Cell membrane</keyword>
<evidence type="ECO:0000259" key="10">
    <source>
        <dbReference type="PROSITE" id="PS50928"/>
    </source>
</evidence>
<name>A0ABU9LND8_9BACL</name>
<proteinExistence type="inferred from homology"/>
<evidence type="ECO:0000313" key="12">
    <source>
        <dbReference type="Proteomes" id="UP001398420"/>
    </source>
</evidence>
<evidence type="ECO:0000256" key="4">
    <source>
        <dbReference type="ARBA" id="ARBA00022475"/>
    </source>
</evidence>
<dbReference type="Pfam" id="PF00528">
    <property type="entry name" value="BPD_transp_1"/>
    <property type="match status" value="1"/>
</dbReference>
<evidence type="ECO:0000256" key="9">
    <source>
        <dbReference type="RuleBase" id="RU363032"/>
    </source>
</evidence>
<dbReference type="PROSITE" id="PS50928">
    <property type="entry name" value="ABC_TM1"/>
    <property type="match status" value="1"/>
</dbReference>
<keyword evidence="6" id="KW-0029">Amino-acid transport</keyword>
<evidence type="ECO:0000256" key="2">
    <source>
        <dbReference type="ARBA" id="ARBA00010072"/>
    </source>
</evidence>
<protein>
    <submittedName>
        <fullName evidence="11">Amino acid ABC transporter permease</fullName>
    </submittedName>
</protein>
<keyword evidence="12" id="KW-1185">Reference proteome</keyword>
<dbReference type="PANTHER" id="PTHR30614">
    <property type="entry name" value="MEMBRANE COMPONENT OF AMINO ACID ABC TRANSPORTER"/>
    <property type="match status" value="1"/>
</dbReference>
<dbReference type="EMBL" id="JBCEWA010000008">
    <property type="protein sequence ID" value="MEL5988979.1"/>
    <property type="molecule type" value="Genomic_DNA"/>
</dbReference>
<evidence type="ECO:0000256" key="7">
    <source>
        <dbReference type="ARBA" id="ARBA00022989"/>
    </source>
</evidence>
<sequence length="262" mass="29200">MSLEWLFEIAKDNWQMFLRGAGMTMFIATVSTILGAVIGLLIGVIDTIPKTKSAFKMTVLKIIRVILRIYVEFFRGTPMMVQAMVVFYGFPLIMQSIKESIGTDFGVTGDMNRTVAAVLVVSLNTGAYMAEIVRGGIVSVDKGQFEAAQAIGMNHWKTMIHVVLPQVLRNILPATGNQFVMNIKDTSVLNVIGVTELYFVTKSIAGANFRYFESFFVACLIYLVLTIVVTQILRFFERKLGGTANYQMLDIPQPRRAEGPMK</sequence>
<reference evidence="11 12" key="1">
    <citation type="submission" date="2024-04" db="EMBL/GenBank/DDBJ databases">
        <authorList>
            <person name="Wu Y.S."/>
            <person name="Zhang L."/>
        </authorList>
    </citation>
    <scope>NUCLEOTIDE SEQUENCE [LARGE SCALE GENOMIC DNA]</scope>
    <source>
        <strain evidence="11 12">KG-01</strain>
    </source>
</reference>
<evidence type="ECO:0000256" key="6">
    <source>
        <dbReference type="ARBA" id="ARBA00022970"/>
    </source>
</evidence>
<dbReference type="InterPro" id="IPR010065">
    <property type="entry name" value="AA_ABC_transptr_permease_3TM"/>
</dbReference>
<evidence type="ECO:0000256" key="3">
    <source>
        <dbReference type="ARBA" id="ARBA00022448"/>
    </source>
</evidence>
<keyword evidence="5 9" id="KW-0812">Transmembrane</keyword>